<evidence type="ECO:0000256" key="4">
    <source>
        <dbReference type="PROSITE-ProRule" id="PRU00169"/>
    </source>
</evidence>
<dbReference type="InterPro" id="IPR000792">
    <property type="entry name" value="Tscrpt_reg_LuxR_C"/>
</dbReference>
<sequence>MTRRTQETDGSDHHGEPTVIIVDDDALVRSAMDSLFRSIGLRTLTFDSAQTLFEHALPKGPSCLVMDVRLPRMNGLEIQAKLMERGDRAPIVFITGHGDIPMSVRAMKAGAIDFLAKPFRDQDIIDAVETALDRDRKRLEDEDAIAAAAQRQASLTPREREVMERVVAGLMNKQIAADLGLSEITVKLHRGSMMRKMGVRTVADLVRLSEAIGRRGVPS</sequence>
<feature type="domain" description="Response regulatory" evidence="6">
    <location>
        <begin position="18"/>
        <end position="132"/>
    </location>
</feature>
<feature type="domain" description="HTH luxR-type" evidence="5">
    <location>
        <begin position="148"/>
        <end position="213"/>
    </location>
</feature>
<dbReference type="CDD" id="cd17537">
    <property type="entry name" value="REC_FixJ"/>
    <property type="match status" value="1"/>
</dbReference>
<organism evidence="7 8">
    <name type="scientific">Sphingomonas echinoides</name>
    <dbReference type="NCBI Taxonomy" id="59803"/>
    <lineage>
        <taxon>Bacteria</taxon>
        <taxon>Pseudomonadati</taxon>
        <taxon>Pseudomonadota</taxon>
        <taxon>Alphaproteobacteria</taxon>
        <taxon>Sphingomonadales</taxon>
        <taxon>Sphingomonadaceae</taxon>
        <taxon>Sphingomonas</taxon>
    </lineage>
</organism>
<evidence type="ECO:0000259" key="5">
    <source>
        <dbReference type="PROSITE" id="PS50043"/>
    </source>
</evidence>
<name>A0ABU4PPZ7_9SPHN</name>
<keyword evidence="4" id="KW-0597">Phosphoprotein</keyword>
<protein>
    <submittedName>
        <fullName evidence="7">Response regulator transcription factor</fullName>
    </submittedName>
</protein>
<dbReference type="SUPFAM" id="SSF52172">
    <property type="entry name" value="CheY-like"/>
    <property type="match status" value="1"/>
</dbReference>
<dbReference type="SMART" id="SM00448">
    <property type="entry name" value="REC"/>
    <property type="match status" value="1"/>
</dbReference>
<evidence type="ECO:0000313" key="7">
    <source>
        <dbReference type="EMBL" id="MDX5986225.1"/>
    </source>
</evidence>
<dbReference type="InterPro" id="IPR016032">
    <property type="entry name" value="Sig_transdc_resp-reg_C-effctor"/>
</dbReference>
<evidence type="ECO:0000259" key="6">
    <source>
        <dbReference type="PROSITE" id="PS50110"/>
    </source>
</evidence>
<dbReference type="Pfam" id="PF00072">
    <property type="entry name" value="Response_reg"/>
    <property type="match status" value="1"/>
</dbReference>
<dbReference type="SMART" id="SM00421">
    <property type="entry name" value="HTH_LUXR"/>
    <property type="match status" value="1"/>
</dbReference>
<dbReference type="PROSITE" id="PS50110">
    <property type="entry name" value="RESPONSE_REGULATORY"/>
    <property type="match status" value="1"/>
</dbReference>
<dbReference type="RefSeq" id="WP_010406546.1">
    <property type="nucleotide sequence ID" value="NZ_JAWXXV010000001.1"/>
</dbReference>
<dbReference type="InterPro" id="IPR036388">
    <property type="entry name" value="WH-like_DNA-bd_sf"/>
</dbReference>
<keyword evidence="2" id="KW-0238">DNA-binding</keyword>
<dbReference type="PROSITE" id="PS50043">
    <property type="entry name" value="HTH_LUXR_2"/>
    <property type="match status" value="1"/>
</dbReference>
<evidence type="ECO:0000313" key="8">
    <source>
        <dbReference type="Proteomes" id="UP001279660"/>
    </source>
</evidence>
<dbReference type="InterPro" id="IPR011006">
    <property type="entry name" value="CheY-like_superfamily"/>
</dbReference>
<dbReference type="PANTHER" id="PTHR44688:SF16">
    <property type="entry name" value="DNA-BINDING TRANSCRIPTIONAL ACTIVATOR DEVR_DOSR"/>
    <property type="match status" value="1"/>
</dbReference>
<dbReference type="Gene3D" id="3.40.50.2300">
    <property type="match status" value="1"/>
</dbReference>
<dbReference type="SUPFAM" id="SSF46894">
    <property type="entry name" value="C-terminal effector domain of the bipartite response regulators"/>
    <property type="match status" value="1"/>
</dbReference>
<keyword evidence="1" id="KW-0805">Transcription regulation</keyword>
<dbReference type="InterPro" id="IPR001789">
    <property type="entry name" value="Sig_transdc_resp-reg_receiver"/>
</dbReference>
<gene>
    <name evidence="7" type="ORF">SIL82_18355</name>
</gene>
<proteinExistence type="predicted"/>
<comment type="caution">
    <text evidence="7">The sequence shown here is derived from an EMBL/GenBank/DDBJ whole genome shotgun (WGS) entry which is preliminary data.</text>
</comment>
<dbReference type="PANTHER" id="PTHR44688">
    <property type="entry name" value="DNA-BINDING TRANSCRIPTIONAL ACTIVATOR DEVR_DOSR"/>
    <property type="match status" value="1"/>
</dbReference>
<evidence type="ECO:0000256" key="3">
    <source>
        <dbReference type="ARBA" id="ARBA00023163"/>
    </source>
</evidence>
<feature type="modified residue" description="4-aspartylphosphate" evidence="4">
    <location>
        <position position="67"/>
    </location>
</feature>
<dbReference type="EMBL" id="JAWXXV010000001">
    <property type="protein sequence ID" value="MDX5986225.1"/>
    <property type="molecule type" value="Genomic_DNA"/>
</dbReference>
<dbReference type="PROSITE" id="PS00622">
    <property type="entry name" value="HTH_LUXR_1"/>
    <property type="match status" value="1"/>
</dbReference>
<accession>A0ABU4PPZ7</accession>
<reference evidence="7 8" key="1">
    <citation type="submission" date="2023-11" db="EMBL/GenBank/DDBJ databases">
        <title>MicrobeMod: A computational toolkit for identifying prokaryotic methylation and restriction-modification with nanopore sequencing.</title>
        <authorList>
            <person name="Crits-Christoph A."/>
            <person name="Kang S.C."/>
            <person name="Lee H."/>
            <person name="Ostrov N."/>
        </authorList>
    </citation>
    <scope>NUCLEOTIDE SEQUENCE [LARGE SCALE GENOMIC DNA]</scope>
    <source>
        <strain evidence="7 8">ATCC 14820</strain>
    </source>
</reference>
<keyword evidence="3" id="KW-0804">Transcription</keyword>
<dbReference type="Gene3D" id="1.10.10.10">
    <property type="entry name" value="Winged helix-like DNA-binding domain superfamily/Winged helix DNA-binding domain"/>
    <property type="match status" value="1"/>
</dbReference>
<dbReference type="Pfam" id="PF00196">
    <property type="entry name" value="GerE"/>
    <property type="match status" value="1"/>
</dbReference>
<keyword evidence="8" id="KW-1185">Reference proteome</keyword>
<dbReference type="PRINTS" id="PR00038">
    <property type="entry name" value="HTHLUXR"/>
</dbReference>
<evidence type="ECO:0000256" key="2">
    <source>
        <dbReference type="ARBA" id="ARBA00023125"/>
    </source>
</evidence>
<evidence type="ECO:0000256" key="1">
    <source>
        <dbReference type="ARBA" id="ARBA00023015"/>
    </source>
</evidence>
<dbReference type="Proteomes" id="UP001279660">
    <property type="component" value="Unassembled WGS sequence"/>
</dbReference>
<dbReference type="CDD" id="cd06170">
    <property type="entry name" value="LuxR_C_like"/>
    <property type="match status" value="1"/>
</dbReference>